<reference evidence="2" key="2">
    <citation type="submission" date="2021-08" db="EMBL/GenBank/DDBJ databases">
        <authorList>
            <person name="Eriksson T."/>
        </authorList>
    </citation>
    <scope>NUCLEOTIDE SEQUENCE</scope>
    <source>
        <strain evidence="2">Stoneville</strain>
        <tissue evidence="2">Whole head</tissue>
    </source>
</reference>
<evidence type="ECO:0000313" key="3">
    <source>
        <dbReference type="Proteomes" id="UP000719412"/>
    </source>
</evidence>
<protein>
    <submittedName>
        <fullName evidence="2">Uncharacterized protein</fullName>
    </submittedName>
</protein>
<feature type="compositionally biased region" description="Basic and acidic residues" evidence="1">
    <location>
        <begin position="99"/>
        <end position="109"/>
    </location>
</feature>
<sequence length="186" mass="20799">MNIIWARERRRFMRGTDLHSRGRQMRYVRDIFHIERGGGGEDQILEMDGAGELDWMPIINHDHQVRSTGGVISARRSGNGPVEPSDPHRGSWGAGCTPESRECGGKTRPKPEERVAWELPNVEWCGTWKVVCLCCPLGPSNPHRGSWGAGCTPESSGKTRLKQGERVAGELSKVEWCGTWKPSLMH</sequence>
<organism evidence="2 3">
    <name type="scientific">Tenebrio molitor</name>
    <name type="common">Yellow mealworm beetle</name>
    <dbReference type="NCBI Taxonomy" id="7067"/>
    <lineage>
        <taxon>Eukaryota</taxon>
        <taxon>Metazoa</taxon>
        <taxon>Ecdysozoa</taxon>
        <taxon>Arthropoda</taxon>
        <taxon>Hexapoda</taxon>
        <taxon>Insecta</taxon>
        <taxon>Pterygota</taxon>
        <taxon>Neoptera</taxon>
        <taxon>Endopterygota</taxon>
        <taxon>Coleoptera</taxon>
        <taxon>Polyphaga</taxon>
        <taxon>Cucujiformia</taxon>
        <taxon>Tenebrionidae</taxon>
        <taxon>Tenebrio</taxon>
    </lineage>
</organism>
<dbReference type="AlphaFoldDB" id="A0A8J6LH10"/>
<accession>A0A8J6LH10</accession>
<proteinExistence type="predicted"/>
<comment type="caution">
    <text evidence="2">The sequence shown here is derived from an EMBL/GenBank/DDBJ whole genome shotgun (WGS) entry which is preliminary data.</text>
</comment>
<reference evidence="2" key="1">
    <citation type="journal article" date="2020" name="J Insects Food Feed">
        <title>The yellow mealworm (Tenebrio molitor) genome: a resource for the emerging insects as food and feed industry.</title>
        <authorList>
            <person name="Eriksson T."/>
            <person name="Andere A."/>
            <person name="Kelstrup H."/>
            <person name="Emery V."/>
            <person name="Picard C."/>
        </authorList>
    </citation>
    <scope>NUCLEOTIDE SEQUENCE</scope>
    <source>
        <strain evidence="2">Stoneville</strain>
        <tissue evidence="2">Whole head</tissue>
    </source>
</reference>
<keyword evidence="3" id="KW-1185">Reference proteome</keyword>
<evidence type="ECO:0000313" key="2">
    <source>
        <dbReference type="EMBL" id="KAH0821660.1"/>
    </source>
</evidence>
<evidence type="ECO:0000256" key="1">
    <source>
        <dbReference type="SAM" id="MobiDB-lite"/>
    </source>
</evidence>
<feature type="region of interest" description="Disordered" evidence="1">
    <location>
        <begin position="71"/>
        <end position="109"/>
    </location>
</feature>
<dbReference type="EMBL" id="JABDTM020006902">
    <property type="protein sequence ID" value="KAH0821660.1"/>
    <property type="molecule type" value="Genomic_DNA"/>
</dbReference>
<gene>
    <name evidence="2" type="ORF">GEV33_001131</name>
</gene>
<dbReference type="Proteomes" id="UP000719412">
    <property type="component" value="Unassembled WGS sequence"/>
</dbReference>
<name>A0A8J6LH10_TENMO</name>